<dbReference type="GO" id="GO:0005886">
    <property type="term" value="C:plasma membrane"/>
    <property type="evidence" value="ECO:0007669"/>
    <property type="project" value="UniProtKB-SubCell"/>
</dbReference>
<keyword evidence="9" id="KW-1133">Transmembrane helix</keyword>
<feature type="domain" description="HMA" evidence="10">
    <location>
        <begin position="99"/>
        <end position="165"/>
    </location>
</feature>
<feature type="transmembrane region" description="Helical" evidence="9">
    <location>
        <begin position="219"/>
        <end position="240"/>
    </location>
</feature>
<dbReference type="GO" id="GO:0055070">
    <property type="term" value="P:copper ion homeostasis"/>
    <property type="evidence" value="ECO:0007669"/>
    <property type="project" value="TreeGrafter"/>
</dbReference>
<evidence type="ECO:0000256" key="8">
    <source>
        <dbReference type="ARBA" id="ARBA00023065"/>
    </source>
</evidence>
<dbReference type="OrthoDB" id="9814270at2"/>
<accession>A0A1R4HSK0</accession>
<feature type="transmembrane region" description="Helical" evidence="9">
    <location>
        <begin position="468"/>
        <end position="489"/>
    </location>
</feature>
<keyword evidence="8" id="KW-0406">Ion transport</keyword>
<evidence type="ECO:0000256" key="4">
    <source>
        <dbReference type="ARBA" id="ARBA00022553"/>
    </source>
</evidence>
<name>A0A1R4HSK0_9GAMM</name>
<dbReference type="GO" id="GO:0016787">
    <property type="term" value="F:hydrolase activity"/>
    <property type="evidence" value="ECO:0007669"/>
    <property type="project" value="UniProtKB-KW"/>
</dbReference>
<evidence type="ECO:0000313" key="12">
    <source>
        <dbReference type="Proteomes" id="UP000196331"/>
    </source>
</evidence>
<dbReference type="InterPro" id="IPR006121">
    <property type="entry name" value="HMA_dom"/>
</dbReference>
<dbReference type="Pfam" id="PF00403">
    <property type="entry name" value="HMA"/>
    <property type="match status" value="1"/>
</dbReference>
<organism evidence="11 12">
    <name type="scientific">Halomonas citrativorans</name>
    <dbReference type="NCBI Taxonomy" id="2742612"/>
    <lineage>
        <taxon>Bacteria</taxon>
        <taxon>Pseudomonadati</taxon>
        <taxon>Pseudomonadota</taxon>
        <taxon>Gammaproteobacteria</taxon>
        <taxon>Oceanospirillales</taxon>
        <taxon>Halomonadaceae</taxon>
        <taxon>Halomonas</taxon>
    </lineage>
</organism>
<feature type="transmembrane region" description="Helical" evidence="9">
    <location>
        <begin position="252"/>
        <end position="275"/>
    </location>
</feature>
<comment type="caution">
    <text evidence="11">The sequence shown here is derived from an EMBL/GenBank/DDBJ whole genome shotgun (WGS) entry which is preliminary data.</text>
</comment>
<keyword evidence="4" id="KW-0597">Phosphoprotein</keyword>
<dbReference type="PROSITE" id="PS50846">
    <property type="entry name" value="HMA_2"/>
    <property type="match status" value="1"/>
</dbReference>
<dbReference type="CDD" id="cd00371">
    <property type="entry name" value="HMA"/>
    <property type="match status" value="1"/>
</dbReference>
<keyword evidence="7" id="KW-1278">Translocase</keyword>
<dbReference type="InterPro" id="IPR021993">
    <property type="entry name" value="ATPase-cat-bd"/>
</dbReference>
<dbReference type="Gene3D" id="3.30.70.100">
    <property type="match status" value="1"/>
</dbReference>
<dbReference type="PANTHER" id="PTHR43520">
    <property type="entry name" value="ATP7, ISOFORM B"/>
    <property type="match status" value="1"/>
</dbReference>
<dbReference type="RefSeq" id="WP_087106011.1">
    <property type="nucleotide sequence ID" value="NZ_FUKM01000011.1"/>
</dbReference>
<evidence type="ECO:0000256" key="9">
    <source>
        <dbReference type="SAM" id="Phobius"/>
    </source>
</evidence>
<proteinExistence type="predicted"/>
<dbReference type="PANTHER" id="PTHR43520:SF5">
    <property type="entry name" value="CATION-TRANSPORTING P-TYPE ATPASE-RELATED"/>
    <property type="match status" value="1"/>
</dbReference>
<dbReference type="Pfam" id="PF00122">
    <property type="entry name" value="E1-E2_ATPase"/>
    <property type="match status" value="1"/>
</dbReference>
<dbReference type="Pfam" id="PF12156">
    <property type="entry name" value="ATPase-cat_bd"/>
    <property type="match status" value="1"/>
</dbReference>
<gene>
    <name evidence="11" type="ORF">CZ787_03035</name>
</gene>
<keyword evidence="6" id="KW-0460">Magnesium</keyword>
<dbReference type="SUPFAM" id="SSF55008">
    <property type="entry name" value="HMA, heavy metal-associated domain"/>
    <property type="match status" value="1"/>
</dbReference>
<keyword evidence="5" id="KW-0479">Metal-binding</keyword>
<evidence type="ECO:0000256" key="7">
    <source>
        <dbReference type="ARBA" id="ARBA00022967"/>
    </source>
</evidence>
<feature type="transmembrane region" description="Helical" evidence="9">
    <location>
        <begin position="184"/>
        <end position="204"/>
    </location>
</feature>
<dbReference type="GO" id="GO:0043682">
    <property type="term" value="F:P-type divalent copper transporter activity"/>
    <property type="evidence" value="ECO:0007669"/>
    <property type="project" value="TreeGrafter"/>
</dbReference>
<comment type="subcellular location">
    <subcellularLocation>
        <location evidence="1">Cell membrane</location>
        <topology evidence="1">Multi-pass membrane protein</topology>
    </subcellularLocation>
</comment>
<keyword evidence="9" id="KW-0472">Membrane</keyword>
<dbReference type="SUPFAM" id="SSF81653">
    <property type="entry name" value="Calcium ATPase, transduction domain A"/>
    <property type="match status" value="1"/>
</dbReference>
<keyword evidence="2" id="KW-0813">Transport</keyword>
<dbReference type="EC" id="3.6.3.4" evidence="11"/>
<dbReference type="PROSITE" id="PS01047">
    <property type="entry name" value="HMA_1"/>
    <property type="match status" value="1"/>
</dbReference>
<keyword evidence="3" id="KW-1003">Cell membrane</keyword>
<evidence type="ECO:0000313" key="11">
    <source>
        <dbReference type="EMBL" id="SJN10163.1"/>
    </source>
</evidence>
<feature type="transmembrane region" description="Helical" evidence="9">
    <location>
        <begin position="281"/>
        <end position="302"/>
    </location>
</feature>
<dbReference type="GO" id="GO:0005507">
    <property type="term" value="F:copper ion binding"/>
    <property type="evidence" value="ECO:0007669"/>
    <property type="project" value="TreeGrafter"/>
</dbReference>
<dbReference type="Gene3D" id="2.70.150.10">
    <property type="entry name" value="Calcium-transporting ATPase, cytoplasmic transduction domain A"/>
    <property type="match status" value="1"/>
</dbReference>
<dbReference type="AlphaFoldDB" id="A0A1R4HSK0"/>
<evidence type="ECO:0000256" key="6">
    <source>
        <dbReference type="ARBA" id="ARBA00022842"/>
    </source>
</evidence>
<evidence type="ECO:0000259" key="10">
    <source>
        <dbReference type="PROSITE" id="PS50846"/>
    </source>
</evidence>
<sequence length="618" mass="65624">MTTLSASSCYHCGSPVPSNAPWHITLDATTYPLCCPGCEAVAHAIVQGGLERYYQQRTELPETPAGESLDSDAWAYFDSPEFETKFRKTLPPGVDSDQLSATFAVEGITCNACGWLIEHRLNALKGIISSAVDLSRHRLHVSWQPSKLKLSQLLAELAGIGYSALPFEPDPAQERVRYKKRLGAWRLGASGACLLGIALLMLFLQGEARGDLNTRTTTLLHWLPMVLATLVMLFATPPFFRQALADIKRGLLGPAVPIALALGSAYLASGYASFFHPGEHYVGMYVGMIALLTTLLLLLGCARSLPILRSPQDTFKGALPATTIRRYPDESERILPVCELCPGDRIVVNAGQRVPIDGIIEQGASSLNTSQLTGEPLPVSYAKGDSVLAGCQNLENPLVINVVQPPAHTRIAALGALVGAAFTGKHLASINARGVHKWAVGLLIITLGVTAIWWWFKPLMALDVLLSLLIAGSPCALALATPAALTVAYQQLRTRGVVMTNPCALLSLAKTTQAADEAIASCSDVVILSPRSGRAVETLGIARATQRCIQHSMGMAASISVIALFLAAVGVLSPFGAITGAGVSVLAVIANTLRFSRRLSTSNVSTSHLSTSVVKGVP</sequence>
<evidence type="ECO:0000256" key="2">
    <source>
        <dbReference type="ARBA" id="ARBA00022448"/>
    </source>
</evidence>
<evidence type="ECO:0000256" key="5">
    <source>
        <dbReference type="ARBA" id="ARBA00022723"/>
    </source>
</evidence>
<dbReference type="InterPro" id="IPR017969">
    <property type="entry name" value="Heavy-metal-associated_CS"/>
</dbReference>
<evidence type="ECO:0000256" key="3">
    <source>
        <dbReference type="ARBA" id="ARBA00022475"/>
    </source>
</evidence>
<keyword evidence="9" id="KW-0812">Transmembrane</keyword>
<feature type="transmembrane region" description="Helical" evidence="9">
    <location>
        <begin position="552"/>
        <end position="569"/>
    </location>
</feature>
<dbReference type="Proteomes" id="UP000196331">
    <property type="component" value="Unassembled WGS sequence"/>
</dbReference>
<evidence type="ECO:0000256" key="1">
    <source>
        <dbReference type="ARBA" id="ARBA00004651"/>
    </source>
</evidence>
<protein>
    <submittedName>
        <fullName evidence="11">Type cbb3 cytochrome oxidase biogenesis protein CcoI Copper-translocating P-type ATPase</fullName>
        <ecNumber evidence="11">3.6.3.4</ecNumber>
    </submittedName>
</protein>
<dbReference type="InterPro" id="IPR036163">
    <property type="entry name" value="HMA_dom_sf"/>
</dbReference>
<keyword evidence="11" id="KW-0378">Hydrolase</keyword>
<reference evidence="11 12" key="1">
    <citation type="submission" date="2017-02" db="EMBL/GenBank/DDBJ databases">
        <authorList>
            <person name="Dridi B."/>
        </authorList>
    </citation>
    <scope>NUCLEOTIDE SEQUENCE [LARGE SCALE GENOMIC DNA]</scope>
    <source>
        <strain evidence="11 12">JB380</strain>
    </source>
</reference>
<feature type="transmembrane region" description="Helical" evidence="9">
    <location>
        <begin position="438"/>
        <end position="456"/>
    </location>
</feature>
<dbReference type="EMBL" id="FUKM01000011">
    <property type="protein sequence ID" value="SJN10163.1"/>
    <property type="molecule type" value="Genomic_DNA"/>
</dbReference>
<dbReference type="InterPro" id="IPR008250">
    <property type="entry name" value="ATPase_P-typ_transduc_dom_A_sf"/>
</dbReference>
<dbReference type="InterPro" id="IPR059000">
    <property type="entry name" value="ATPase_P-type_domA"/>
</dbReference>